<organism evidence="4 5">
    <name type="scientific">Hypocrea virens (strain Gv29-8 / FGSC 10586)</name>
    <name type="common">Gliocladium virens</name>
    <name type="synonym">Trichoderma virens</name>
    <dbReference type="NCBI Taxonomy" id="413071"/>
    <lineage>
        <taxon>Eukaryota</taxon>
        <taxon>Fungi</taxon>
        <taxon>Dikarya</taxon>
        <taxon>Ascomycota</taxon>
        <taxon>Pezizomycotina</taxon>
        <taxon>Sordariomycetes</taxon>
        <taxon>Hypocreomycetidae</taxon>
        <taxon>Hypocreales</taxon>
        <taxon>Hypocreaceae</taxon>
        <taxon>Trichoderma</taxon>
    </lineage>
</organism>
<name>G9MNM5_HYPVG</name>
<dbReference type="VEuPathDB" id="FungiDB:TRIVIDRAFT_16232"/>
<protein>
    <submittedName>
        <fullName evidence="4">Ankyrin repeat protein</fullName>
    </submittedName>
</protein>
<feature type="non-terminal residue" evidence="4">
    <location>
        <position position="1"/>
    </location>
</feature>
<evidence type="ECO:0000256" key="2">
    <source>
        <dbReference type="ARBA" id="ARBA00023043"/>
    </source>
</evidence>
<dbReference type="Gene3D" id="1.25.40.20">
    <property type="entry name" value="Ankyrin repeat-containing domain"/>
    <property type="match status" value="2"/>
</dbReference>
<keyword evidence="1" id="KW-0677">Repeat</keyword>
<gene>
    <name evidence="4" type="ORF">TRIVIDRAFT_16232</name>
</gene>
<dbReference type="Proteomes" id="UP000007115">
    <property type="component" value="Unassembled WGS sequence"/>
</dbReference>
<dbReference type="EMBL" id="ABDF02000005">
    <property type="protein sequence ID" value="EHK23481.1"/>
    <property type="molecule type" value="Genomic_DNA"/>
</dbReference>
<dbReference type="PROSITE" id="PS50088">
    <property type="entry name" value="ANK_REPEAT"/>
    <property type="match status" value="1"/>
</dbReference>
<comment type="caution">
    <text evidence="4">The sequence shown here is derived from an EMBL/GenBank/DDBJ whole genome shotgun (WGS) entry which is preliminary data.</text>
</comment>
<proteinExistence type="predicted"/>
<dbReference type="AlphaFoldDB" id="G9MNM5"/>
<feature type="non-terminal residue" evidence="4">
    <location>
        <position position="328"/>
    </location>
</feature>
<dbReference type="OrthoDB" id="194358at2759"/>
<dbReference type="SMART" id="SM00248">
    <property type="entry name" value="ANK"/>
    <property type="match status" value="3"/>
</dbReference>
<dbReference type="eggNOG" id="ENOG502RP98">
    <property type="taxonomic scope" value="Eukaryota"/>
</dbReference>
<dbReference type="GeneID" id="25788539"/>
<dbReference type="OMA" id="ANHDHIT"/>
<dbReference type="PANTHER" id="PTHR24180:SF45">
    <property type="entry name" value="POLY [ADP-RIBOSE] POLYMERASE TANKYRASE"/>
    <property type="match status" value="1"/>
</dbReference>
<feature type="repeat" description="ANK" evidence="3">
    <location>
        <begin position="103"/>
        <end position="135"/>
    </location>
</feature>
<keyword evidence="5" id="KW-1185">Reference proteome</keyword>
<evidence type="ECO:0000313" key="4">
    <source>
        <dbReference type="EMBL" id="EHK23481.1"/>
    </source>
</evidence>
<dbReference type="Pfam" id="PF00023">
    <property type="entry name" value="Ank"/>
    <property type="match status" value="1"/>
</dbReference>
<evidence type="ECO:0000256" key="1">
    <source>
        <dbReference type="ARBA" id="ARBA00022737"/>
    </source>
</evidence>
<dbReference type="PRINTS" id="PR01415">
    <property type="entry name" value="ANKYRIN"/>
</dbReference>
<dbReference type="RefSeq" id="XP_013957435.1">
    <property type="nucleotide sequence ID" value="XM_014101960.1"/>
</dbReference>
<evidence type="ECO:0000313" key="5">
    <source>
        <dbReference type="Proteomes" id="UP000007115"/>
    </source>
</evidence>
<accession>G9MNM5</accession>
<dbReference type="InParanoid" id="G9MNM5"/>
<dbReference type="PANTHER" id="PTHR24180">
    <property type="entry name" value="CYCLIN-DEPENDENT KINASE INHIBITOR 2C-RELATED"/>
    <property type="match status" value="1"/>
</dbReference>
<dbReference type="InterPro" id="IPR051637">
    <property type="entry name" value="Ank_repeat_dom-contain_49"/>
</dbReference>
<keyword evidence="2 3" id="KW-0040">ANK repeat</keyword>
<dbReference type="PROSITE" id="PS50297">
    <property type="entry name" value="ANK_REP_REGION"/>
    <property type="match status" value="1"/>
</dbReference>
<dbReference type="HOGENOM" id="CLU_821486_0_0_1"/>
<evidence type="ECO:0000256" key="3">
    <source>
        <dbReference type="PROSITE-ProRule" id="PRU00023"/>
    </source>
</evidence>
<dbReference type="InterPro" id="IPR036770">
    <property type="entry name" value="Ankyrin_rpt-contain_sf"/>
</dbReference>
<dbReference type="STRING" id="413071.G9MNM5"/>
<sequence length="328" mass="36512">KDRTKPDQLSNIQIEIQRNIIQRLSVYTLGRLAMVSRFYYGLATPVQYKKDACDEPPRAILWAASCTATPDTKKIIKKVLDLAVVYGGNVNRIYPLIVSDKIATYTPLHLAAAKGNKTAAKKLLKLGADPNALGWEFFRDTLFSPSMASPVDPGTINLLHILSALPKEKFTKDASLLLYFRNLPQLINIPIMAGLTPLFLSIHRGNDILLKEIMTNGGNIEDVNYIGRTPLMQAIVCCCMKEDPEVRICYKGIISNMIECFNAKVGNLGDADVMETPLICIIKELPTPLPTDWKHRIQDIKEIIDLLLKHGADINEVSNAGFTMLHVL</sequence>
<dbReference type="InterPro" id="IPR002110">
    <property type="entry name" value="Ankyrin_rpt"/>
</dbReference>
<reference evidence="4 5" key="1">
    <citation type="journal article" date="2011" name="Genome Biol.">
        <title>Comparative genome sequence analysis underscores mycoparasitism as the ancestral life style of Trichoderma.</title>
        <authorList>
            <person name="Kubicek C.P."/>
            <person name="Herrera-Estrella A."/>
            <person name="Seidl-Seiboth V."/>
            <person name="Martinez D.A."/>
            <person name="Druzhinina I.S."/>
            <person name="Thon M."/>
            <person name="Zeilinger S."/>
            <person name="Casas-Flores S."/>
            <person name="Horwitz B.A."/>
            <person name="Mukherjee P.K."/>
            <person name="Mukherjee M."/>
            <person name="Kredics L."/>
            <person name="Alcaraz L.D."/>
            <person name="Aerts A."/>
            <person name="Antal Z."/>
            <person name="Atanasova L."/>
            <person name="Cervantes-Badillo M.G."/>
            <person name="Challacombe J."/>
            <person name="Chertkov O."/>
            <person name="McCluskey K."/>
            <person name="Coulpier F."/>
            <person name="Deshpande N."/>
            <person name="von Doehren H."/>
            <person name="Ebbole D.J."/>
            <person name="Esquivel-Naranjo E.U."/>
            <person name="Fekete E."/>
            <person name="Flipphi M."/>
            <person name="Glaser F."/>
            <person name="Gomez-Rodriguez E.Y."/>
            <person name="Gruber S."/>
            <person name="Han C."/>
            <person name="Henrissat B."/>
            <person name="Hermosa R."/>
            <person name="Hernandez-Onate M."/>
            <person name="Karaffa L."/>
            <person name="Kosti I."/>
            <person name="Le Crom S."/>
            <person name="Lindquist E."/>
            <person name="Lucas S."/>
            <person name="Luebeck M."/>
            <person name="Luebeck P.S."/>
            <person name="Margeot A."/>
            <person name="Metz B."/>
            <person name="Misra M."/>
            <person name="Nevalainen H."/>
            <person name="Omann M."/>
            <person name="Packer N."/>
            <person name="Perrone G."/>
            <person name="Uresti-Rivera E.E."/>
            <person name="Salamov A."/>
            <person name="Schmoll M."/>
            <person name="Seiboth B."/>
            <person name="Shapiro H."/>
            <person name="Sukno S."/>
            <person name="Tamayo-Ramos J.A."/>
            <person name="Tisch D."/>
            <person name="Wiest A."/>
            <person name="Wilkinson H.H."/>
            <person name="Zhang M."/>
            <person name="Coutinho P.M."/>
            <person name="Kenerley C.M."/>
            <person name="Monte E."/>
            <person name="Baker S.E."/>
            <person name="Grigoriev I.V."/>
        </authorList>
    </citation>
    <scope>NUCLEOTIDE SEQUENCE [LARGE SCALE GENOMIC DNA]</scope>
    <source>
        <strain evidence="5">Gv29-8 / FGSC 10586</strain>
    </source>
</reference>
<dbReference type="SUPFAM" id="SSF48403">
    <property type="entry name" value="Ankyrin repeat"/>
    <property type="match status" value="1"/>
</dbReference>